<sequence length="175" mass="18594">MKAPKSWFVAEGIAELGLAGAAVDMDPEMIERVSLRLDANLAELETKGARVSGWVFSSEPAVNNGGVVVNIPNGLVNLVILSAAIVAAPSIGKNLSSVTVAQLKLARDNLMNFQSSNIPSMRRNTNMPFGSGNQQMADGPQFYRRLPPQLGVGPDSNFDNPDIELWGSSSNGGQR</sequence>
<dbReference type="AlphaFoldDB" id="A0A0F5JUJ7"/>
<comment type="caution">
    <text evidence="2">The sequence shown here is derived from an EMBL/GenBank/DDBJ whole genome shotgun (WGS) entry which is preliminary data.</text>
</comment>
<evidence type="ECO:0000313" key="3">
    <source>
        <dbReference type="Proteomes" id="UP000033618"/>
    </source>
</evidence>
<feature type="region of interest" description="Disordered" evidence="1">
    <location>
        <begin position="148"/>
        <end position="175"/>
    </location>
</feature>
<dbReference type="Proteomes" id="UP000033618">
    <property type="component" value="Unassembled WGS sequence"/>
</dbReference>
<gene>
    <name evidence="2" type="ORF">WM40_23855</name>
</gene>
<dbReference type="Pfam" id="PF11650">
    <property type="entry name" value="P22_Tail-4"/>
    <property type="match status" value="1"/>
</dbReference>
<accession>A0A0F5JUJ7</accession>
<evidence type="ECO:0000256" key="1">
    <source>
        <dbReference type="SAM" id="MobiDB-lite"/>
    </source>
</evidence>
<dbReference type="Gene3D" id="1.10.3230.20">
    <property type="entry name" value="P22 tail accessory factor (Gp4)"/>
    <property type="match status" value="1"/>
</dbReference>
<protein>
    <submittedName>
        <fullName evidence="2">Uncharacterized protein</fullName>
    </submittedName>
</protein>
<name>A0A0F5JUJ7_9BURK</name>
<dbReference type="RefSeq" id="WP_046154188.1">
    <property type="nucleotide sequence ID" value="NZ_CADFGU010000001.1"/>
</dbReference>
<organism evidence="2 3">
    <name type="scientific">Robbsia andropogonis</name>
    <dbReference type="NCBI Taxonomy" id="28092"/>
    <lineage>
        <taxon>Bacteria</taxon>
        <taxon>Pseudomonadati</taxon>
        <taxon>Pseudomonadota</taxon>
        <taxon>Betaproteobacteria</taxon>
        <taxon>Burkholderiales</taxon>
        <taxon>Burkholderiaceae</taxon>
        <taxon>Robbsia</taxon>
    </lineage>
</organism>
<dbReference type="InterPro" id="IPR020362">
    <property type="entry name" value="Tail_accessory_Gp4"/>
</dbReference>
<dbReference type="OrthoDB" id="8421685at2"/>
<keyword evidence="3" id="KW-1185">Reference proteome</keyword>
<dbReference type="STRING" id="28092.WM40_23855"/>
<evidence type="ECO:0000313" key="2">
    <source>
        <dbReference type="EMBL" id="KKB61335.1"/>
    </source>
</evidence>
<proteinExistence type="predicted"/>
<dbReference type="EMBL" id="LAQU01000049">
    <property type="protein sequence ID" value="KKB61335.1"/>
    <property type="molecule type" value="Genomic_DNA"/>
</dbReference>
<reference evidence="2 3" key="1">
    <citation type="submission" date="2015-03" db="EMBL/GenBank/DDBJ databases">
        <title>Draft Genome Sequence of Burkholderia andropogonis type strain ICMP2807, isolated from Sorghum bicolor.</title>
        <authorList>
            <person name="Lopes-Santos L."/>
            <person name="Castro D.B."/>
            <person name="Ottoboni L.M."/>
            <person name="Park D."/>
            <person name="Weirc B.S."/>
            <person name="Destefano S.A."/>
        </authorList>
    </citation>
    <scope>NUCLEOTIDE SEQUENCE [LARGE SCALE GENOMIC DNA]</scope>
    <source>
        <strain evidence="2 3">ICMP2807</strain>
    </source>
</reference>
<dbReference type="PATRIC" id="fig|28092.6.peg.5607"/>
<dbReference type="InterPro" id="IPR038258">
    <property type="entry name" value="Gp4_sf"/>
</dbReference>